<dbReference type="InterPro" id="IPR001849">
    <property type="entry name" value="PH_domain"/>
</dbReference>
<keyword evidence="3" id="KW-1185">Reference proteome</keyword>
<gene>
    <name evidence="2" type="ORF">JZ751_001076</name>
</gene>
<dbReference type="EMBL" id="JAFBMS010000002">
    <property type="protein sequence ID" value="KAG9354369.1"/>
    <property type="molecule type" value="Genomic_DNA"/>
</dbReference>
<organism evidence="2 3">
    <name type="scientific">Albula glossodonta</name>
    <name type="common">roundjaw bonefish</name>
    <dbReference type="NCBI Taxonomy" id="121402"/>
    <lineage>
        <taxon>Eukaryota</taxon>
        <taxon>Metazoa</taxon>
        <taxon>Chordata</taxon>
        <taxon>Craniata</taxon>
        <taxon>Vertebrata</taxon>
        <taxon>Euteleostomi</taxon>
        <taxon>Actinopterygii</taxon>
        <taxon>Neopterygii</taxon>
        <taxon>Teleostei</taxon>
        <taxon>Albuliformes</taxon>
        <taxon>Albulidae</taxon>
        <taxon>Albula</taxon>
    </lineage>
</organism>
<reference evidence="2" key="1">
    <citation type="thesis" date="2021" institute="BYU ScholarsArchive" country="Provo, UT, USA">
        <title>Applications of and Algorithms for Genome Assembly and Genomic Analyses with an Emphasis on Marine Teleosts.</title>
        <authorList>
            <person name="Pickett B.D."/>
        </authorList>
    </citation>
    <scope>NUCLEOTIDE SEQUENCE</scope>
    <source>
        <strain evidence="2">HI-2016</strain>
    </source>
</reference>
<dbReference type="PROSITE" id="PS50003">
    <property type="entry name" value="PH_DOMAIN"/>
    <property type="match status" value="1"/>
</dbReference>
<dbReference type="AlphaFoldDB" id="A0A8T2PSR9"/>
<sequence length="139" mass="15119">METVFWGAQASVLGLALRLSEPNGRQDQGTGEGLGCRGNDKKQEEIWANMTALSVTFHQQSGANLGGMTEYRGLDVVWGGGGCWDRNTGTGGSTGGRGGIKHYFLIVFGHDGQKPLELRTEEEVECDEWVEAIQQARYP</sequence>
<feature type="domain" description="PH" evidence="1">
    <location>
        <begin position="101"/>
        <end position="138"/>
    </location>
</feature>
<evidence type="ECO:0000259" key="1">
    <source>
        <dbReference type="PROSITE" id="PS50003"/>
    </source>
</evidence>
<evidence type="ECO:0000313" key="2">
    <source>
        <dbReference type="EMBL" id="KAG9354369.1"/>
    </source>
</evidence>
<comment type="caution">
    <text evidence="2">The sequence shown here is derived from an EMBL/GenBank/DDBJ whole genome shotgun (WGS) entry which is preliminary data.</text>
</comment>
<evidence type="ECO:0000313" key="3">
    <source>
        <dbReference type="Proteomes" id="UP000824540"/>
    </source>
</evidence>
<dbReference type="SUPFAM" id="SSF50729">
    <property type="entry name" value="PH domain-like"/>
    <property type="match status" value="1"/>
</dbReference>
<name>A0A8T2PSR9_9TELE</name>
<dbReference type="Proteomes" id="UP000824540">
    <property type="component" value="Unassembled WGS sequence"/>
</dbReference>
<accession>A0A8T2PSR9</accession>
<proteinExistence type="predicted"/>
<protein>
    <recommendedName>
        <fullName evidence="1">PH domain-containing protein</fullName>
    </recommendedName>
</protein>
<dbReference type="OrthoDB" id="10254377at2759"/>